<feature type="transmembrane region" description="Helical" evidence="1">
    <location>
        <begin position="7"/>
        <end position="25"/>
    </location>
</feature>
<dbReference type="EMBL" id="VSSQ01026072">
    <property type="protein sequence ID" value="MPM74599.1"/>
    <property type="molecule type" value="Genomic_DNA"/>
</dbReference>
<dbReference type="AlphaFoldDB" id="A0A645CCD7"/>
<comment type="caution">
    <text evidence="4">The sequence shown here is derived from an EMBL/GenBank/DDBJ whole genome shotgun (WGS) entry which is preliminary data.</text>
</comment>
<protein>
    <submittedName>
        <fullName evidence="4">Uncharacterized protein</fullName>
    </submittedName>
</protein>
<keyword evidence="1" id="KW-0812">Transmembrane</keyword>
<evidence type="ECO:0000259" key="3">
    <source>
        <dbReference type="Pfam" id="PF14274"/>
    </source>
</evidence>
<feature type="domain" description="BT-3044-like C-terminal" evidence="3">
    <location>
        <begin position="173"/>
        <end position="287"/>
    </location>
</feature>
<keyword evidence="1" id="KW-0472">Membrane</keyword>
<reference evidence="4" key="1">
    <citation type="submission" date="2019-08" db="EMBL/GenBank/DDBJ databases">
        <authorList>
            <person name="Kucharzyk K."/>
            <person name="Murdoch R.W."/>
            <person name="Higgins S."/>
            <person name="Loffler F."/>
        </authorList>
    </citation>
    <scope>NUCLEOTIDE SEQUENCE</scope>
</reference>
<evidence type="ECO:0000256" key="1">
    <source>
        <dbReference type="SAM" id="Phobius"/>
    </source>
</evidence>
<dbReference type="Gene3D" id="2.60.40.1740">
    <property type="entry name" value="hypothetical protein (bacova_03559)"/>
    <property type="match status" value="1"/>
</dbReference>
<proteinExistence type="predicted"/>
<dbReference type="InterPro" id="IPR013728">
    <property type="entry name" value="BT_3987-like_N"/>
</dbReference>
<keyword evidence="1" id="KW-1133">Transmembrane helix</keyword>
<dbReference type="PROSITE" id="PS51257">
    <property type="entry name" value="PROKAR_LIPOPROTEIN"/>
    <property type="match status" value="1"/>
</dbReference>
<dbReference type="Pfam" id="PF14274">
    <property type="entry name" value="BT_3044-like_C"/>
    <property type="match status" value="1"/>
</dbReference>
<dbReference type="InterPro" id="IPR025371">
    <property type="entry name" value="BT_3044-like_C"/>
</dbReference>
<evidence type="ECO:0000259" key="2">
    <source>
        <dbReference type="Pfam" id="PF08522"/>
    </source>
</evidence>
<feature type="domain" description="BT-3987-like N-terminal" evidence="2">
    <location>
        <begin position="51"/>
        <end position="149"/>
    </location>
</feature>
<dbReference type="Pfam" id="PF08522">
    <property type="entry name" value="BT_3987-like_N"/>
    <property type="match status" value="1"/>
</dbReference>
<accession>A0A645CCD7</accession>
<evidence type="ECO:0000313" key="4">
    <source>
        <dbReference type="EMBL" id="MPM74599.1"/>
    </source>
</evidence>
<gene>
    <name evidence="4" type="ORF">SDC9_121587</name>
</gene>
<name>A0A645CCD7_9ZZZZ</name>
<sequence>MRNMKNLYFSALYGIAVTFAILFLVSCSFEDGEDIYPYTSALFVYQDYNRNIVVGEGLQIEAGITFAGMIDNKKDRIVEYVVDPSLVTSSNKSILPSSYYTLGHASQIVIPKGKLKGYLPIIIDSTAFLKDPKSLTGEYILPLRIISSPDVDSIPEATNHIRISISYFAKQHGYYNYSGSVTKQKNGATDAVVNYKNISTETNSIRFLQTYGPTSFAVRYDQKNSADPAKDSIFLLQVPTSGSSAVTISPHPDSPVEVHSNGNCTYDAENRTFHLSYKYTLPDGTVCEVLEDLIFRNRIRDVQDNGLYINEWRW</sequence>
<organism evidence="4">
    <name type="scientific">bioreactor metagenome</name>
    <dbReference type="NCBI Taxonomy" id="1076179"/>
    <lineage>
        <taxon>unclassified sequences</taxon>
        <taxon>metagenomes</taxon>
        <taxon>ecological metagenomes</taxon>
    </lineage>
</organism>